<comment type="caution">
    <text evidence="6">The sequence shown here is derived from an EMBL/GenBank/DDBJ whole genome shotgun (WGS) entry which is preliminary data.</text>
</comment>
<comment type="similarity">
    <text evidence="3">Belongs to the glycosyl hydrolase 5 (cellulase A) family.</text>
</comment>
<organism evidence="6 7">
    <name type="scientific">Sphingomonas citri</name>
    <dbReference type="NCBI Taxonomy" id="2862499"/>
    <lineage>
        <taxon>Bacteria</taxon>
        <taxon>Pseudomonadati</taxon>
        <taxon>Pseudomonadota</taxon>
        <taxon>Alphaproteobacteria</taxon>
        <taxon>Sphingomonadales</taxon>
        <taxon>Sphingomonadaceae</taxon>
        <taxon>Sphingomonas</taxon>
    </lineage>
</organism>
<feature type="chain" id="PRO_5046347733" evidence="4">
    <location>
        <begin position="21"/>
        <end position="456"/>
    </location>
</feature>
<evidence type="ECO:0000256" key="2">
    <source>
        <dbReference type="ARBA" id="ARBA00023295"/>
    </source>
</evidence>
<evidence type="ECO:0000256" key="1">
    <source>
        <dbReference type="ARBA" id="ARBA00022801"/>
    </source>
</evidence>
<proteinExistence type="inferred from homology"/>
<keyword evidence="4" id="KW-0732">Signal</keyword>
<dbReference type="InterPro" id="IPR001547">
    <property type="entry name" value="Glyco_hydro_5"/>
</dbReference>
<evidence type="ECO:0000313" key="6">
    <source>
        <dbReference type="EMBL" id="MBW6531655.1"/>
    </source>
</evidence>
<reference evidence="6 7" key="1">
    <citation type="submission" date="2021-07" db="EMBL/GenBank/DDBJ databases">
        <title>Sphingomonas sp.</title>
        <authorList>
            <person name="Feng G."/>
            <person name="Li J."/>
            <person name="Pan M."/>
        </authorList>
    </citation>
    <scope>NUCLEOTIDE SEQUENCE [LARGE SCALE GENOMIC DNA]</scope>
    <source>
        <strain evidence="6 7">RRHST34</strain>
    </source>
</reference>
<evidence type="ECO:0000256" key="3">
    <source>
        <dbReference type="RuleBase" id="RU361153"/>
    </source>
</evidence>
<protein>
    <submittedName>
        <fullName evidence="6">Cellulase family glycosylhydrolase</fullName>
    </submittedName>
</protein>
<sequence length="456" mass="49619">MSLKKWPFVAAGTIAATALAAAALWSQVPTTTQVTFAAAPPPGRYTPPIFGAQTHFGMGRLLGYTNGPRAATQLRSIGANSYRDGIIWAQFSFPPDGPPVIKNPRRIVDFLPVAGARPLFGFAGPPFPLSPSGMPLDDAQLKQFADYAEALVRMTKPYGTIYEVWNEWNLRVGQDKPPARLNGEGDPSDARAAVHYARVAKVAVQATKRANPNAPIVVGSAGDDPDWKWTQAIVRYGALDGADGISVHTYNHCQGVNNRTANEMLTRLQRLQTLLRQQRGGRDTPIYVTEFGWPTVDGKCGVSRQRQAYNFAHYILQSSTLPWLRASWAYELKDEGQDPKDMEQNFGIFGYDDQPKPAACFIKEARAIVTAARAVELKQPRPDVFVLRALMPDRQLAVVWTNSMNPSSGVRFAGRPSGVRMMCGDTADAGGDLAIGQAPLVARYPLGQPIALAITG</sequence>
<feature type="domain" description="Glycoside hydrolase family 5" evidence="5">
    <location>
        <begin position="155"/>
        <end position="329"/>
    </location>
</feature>
<evidence type="ECO:0000313" key="7">
    <source>
        <dbReference type="Proteomes" id="UP000759103"/>
    </source>
</evidence>
<dbReference type="Proteomes" id="UP000759103">
    <property type="component" value="Unassembled WGS sequence"/>
</dbReference>
<gene>
    <name evidence="6" type="ORF">KZ820_13000</name>
</gene>
<keyword evidence="7" id="KW-1185">Reference proteome</keyword>
<feature type="signal peptide" evidence="4">
    <location>
        <begin position="1"/>
        <end position="20"/>
    </location>
</feature>
<keyword evidence="2 3" id="KW-0326">Glycosidase</keyword>
<dbReference type="Pfam" id="PF00150">
    <property type="entry name" value="Cellulase"/>
    <property type="match status" value="1"/>
</dbReference>
<evidence type="ECO:0000259" key="5">
    <source>
        <dbReference type="Pfam" id="PF00150"/>
    </source>
</evidence>
<dbReference type="PANTHER" id="PTHR12631">
    <property type="entry name" value="ALPHA-L-IDURONIDASE"/>
    <property type="match status" value="1"/>
</dbReference>
<dbReference type="SUPFAM" id="SSF51445">
    <property type="entry name" value="(Trans)glycosidases"/>
    <property type="match status" value="1"/>
</dbReference>
<accession>A0ABS7BPW8</accession>
<keyword evidence="1 3" id="KW-0378">Hydrolase</keyword>
<name>A0ABS7BPW8_9SPHN</name>
<dbReference type="PANTHER" id="PTHR12631:SF10">
    <property type="entry name" value="BETA-XYLOSIDASE-LIKE PROTEIN-RELATED"/>
    <property type="match status" value="1"/>
</dbReference>
<dbReference type="InterPro" id="IPR017853">
    <property type="entry name" value="GH"/>
</dbReference>
<dbReference type="InterPro" id="IPR051923">
    <property type="entry name" value="Glycosyl_Hydrolase_39"/>
</dbReference>
<evidence type="ECO:0000256" key="4">
    <source>
        <dbReference type="SAM" id="SignalP"/>
    </source>
</evidence>
<dbReference type="EMBL" id="JAHXZN010000004">
    <property type="protein sequence ID" value="MBW6531655.1"/>
    <property type="molecule type" value="Genomic_DNA"/>
</dbReference>
<dbReference type="RefSeq" id="WP_219749047.1">
    <property type="nucleotide sequence ID" value="NZ_JAHXZN010000004.1"/>
</dbReference>
<dbReference type="Gene3D" id="3.20.20.80">
    <property type="entry name" value="Glycosidases"/>
    <property type="match status" value="1"/>
</dbReference>